<reference evidence="1 2" key="1">
    <citation type="journal article" date="2013" name="Genome Announc.">
        <title>Draft Genome Sequence of Rhodococcus ruber Strain BKS 20-38.</title>
        <authorList>
            <person name="Bala M."/>
            <person name="Kumar S."/>
            <person name="Raghava G.P."/>
            <person name="Mayilraj S."/>
        </authorList>
    </citation>
    <scope>NUCLEOTIDE SEQUENCE [LARGE SCALE GENOMIC DNA]</scope>
    <source>
        <strain evidence="1 2">BKS 20-38</strain>
    </source>
</reference>
<protein>
    <submittedName>
        <fullName evidence="1">Uncharacterized protein</fullName>
    </submittedName>
</protein>
<dbReference type="EMBL" id="AOEX01000032">
    <property type="protein sequence ID" value="EME65366.1"/>
    <property type="molecule type" value="Genomic_DNA"/>
</dbReference>
<dbReference type="AlphaFoldDB" id="M2XWL1"/>
<evidence type="ECO:0000313" key="1">
    <source>
        <dbReference type="EMBL" id="EME65366.1"/>
    </source>
</evidence>
<dbReference type="Proteomes" id="UP000011731">
    <property type="component" value="Unassembled WGS sequence"/>
</dbReference>
<evidence type="ECO:0000313" key="2">
    <source>
        <dbReference type="Proteomes" id="UP000011731"/>
    </source>
</evidence>
<proteinExistence type="predicted"/>
<accession>M2XWL1</accession>
<name>M2XWL1_9NOCA</name>
<keyword evidence="2" id="KW-1185">Reference proteome</keyword>
<sequence length="149" mass="16527">MLNAAAKLEKALALRATGHSWAEIAHSVGYRSGSVARTTVSKALKKRERDSVDELVAVEAEKMRLLERAGFEGIARGELENIPRIVGVMQRRAAMLGLDKKNQADDYSMVDQWLQGVIGEDDLDIEEPDELAEFEADDPDSLLDEEDDE</sequence>
<dbReference type="PATRIC" id="fig|1278076.4.peg.2140"/>
<dbReference type="RefSeq" id="WP_003936154.1">
    <property type="nucleotide sequence ID" value="NZ_AOEX01000032.1"/>
</dbReference>
<comment type="caution">
    <text evidence="1">The sequence shown here is derived from an EMBL/GenBank/DDBJ whole genome shotgun (WGS) entry which is preliminary data.</text>
</comment>
<gene>
    <name evidence="1" type="ORF">G352_10282</name>
</gene>
<organism evidence="1 2">
    <name type="scientific">Rhodococcus ruber BKS 20-38</name>
    <dbReference type="NCBI Taxonomy" id="1278076"/>
    <lineage>
        <taxon>Bacteria</taxon>
        <taxon>Bacillati</taxon>
        <taxon>Actinomycetota</taxon>
        <taxon>Actinomycetes</taxon>
        <taxon>Mycobacteriales</taxon>
        <taxon>Nocardiaceae</taxon>
        <taxon>Rhodococcus</taxon>
    </lineage>
</organism>